<dbReference type="SUPFAM" id="SSF56801">
    <property type="entry name" value="Acetyl-CoA synthetase-like"/>
    <property type="match status" value="1"/>
</dbReference>
<dbReference type="GO" id="GO:0031956">
    <property type="term" value="F:medium-chain fatty acid-CoA ligase activity"/>
    <property type="evidence" value="ECO:0007669"/>
    <property type="project" value="TreeGrafter"/>
</dbReference>
<evidence type="ECO:0000256" key="1">
    <source>
        <dbReference type="ARBA" id="ARBA00006432"/>
    </source>
</evidence>
<dbReference type="EMBL" id="CAFABA010000006">
    <property type="protein sequence ID" value="CAB4815068.1"/>
    <property type="molecule type" value="Genomic_DNA"/>
</dbReference>
<dbReference type="Pfam" id="PF13193">
    <property type="entry name" value="AMP-binding_C"/>
    <property type="match status" value="1"/>
</dbReference>
<evidence type="ECO:0000313" key="5">
    <source>
        <dbReference type="EMBL" id="CAB4744857.1"/>
    </source>
</evidence>
<proteinExistence type="inferred from homology"/>
<dbReference type="EMBL" id="CAEZYR010000047">
    <property type="protein sequence ID" value="CAB4744857.1"/>
    <property type="molecule type" value="Genomic_DNA"/>
</dbReference>
<dbReference type="InterPro" id="IPR020845">
    <property type="entry name" value="AMP-binding_CS"/>
</dbReference>
<accession>A0A6J6Z7B6</accession>
<organism evidence="6">
    <name type="scientific">freshwater metagenome</name>
    <dbReference type="NCBI Taxonomy" id="449393"/>
    <lineage>
        <taxon>unclassified sequences</taxon>
        <taxon>metagenomes</taxon>
        <taxon>ecological metagenomes</taxon>
    </lineage>
</organism>
<dbReference type="InterPro" id="IPR042099">
    <property type="entry name" value="ANL_N_sf"/>
</dbReference>
<evidence type="ECO:0000313" key="7">
    <source>
        <dbReference type="EMBL" id="CAB4900120.1"/>
    </source>
</evidence>
<sequence>MHTVTRNAEIQSGANQFVRALDALGLAPRASFATLLPNVPEFLWTYRAAAWSGRRLTPLSWRWGAEDAKYVVENCEAELFVAHARFADVAVAAAASLPPERCISVGGPIPGFRDYTELVGQFGGEDLDRPLAGDTMLYTSGTTGRPKGVLRGRVADTRPPSRAGLAGMQMIRTYLPDGDDGVHLVACPLYHAGPVSYAEGAALLGADLVLMDGWDAEEFLRLVASHRVTSTFLVPIQFVRLLRLPPEVRARYDVGSLGLVIHGSAPVAPDVKRAMIEWLGPVLYEFYGGTEGGGCTISSAEWLARPGSVGRPFPHLELSILDDEGRSVATGVEGEVWFRQPGEFTYKDDPDKTAAAVRNGLMTLGDIGYVDDEGYLFLCDRRADVIVSGGVNIYPAQIEAALAGFPGLADCCVVGAPDDEWGEMVVAVVEPVEGVELDPEALRAFAAGRLARYQVPRRIDLVGSLPRTETGKLARRAVRNPYWSGRERRI</sequence>
<dbReference type="InterPro" id="IPR025110">
    <property type="entry name" value="AMP-bd_C"/>
</dbReference>
<evidence type="ECO:0000259" key="3">
    <source>
        <dbReference type="Pfam" id="PF00501"/>
    </source>
</evidence>
<dbReference type="GO" id="GO:0006631">
    <property type="term" value="P:fatty acid metabolic process"/>
    <property type="evidence" value="ECO:0007669"/>
    <property type="project" value="TreeGrafter"/>
</dbReference>
<gene>
    <name evidence="5" type="ORF">UFOPK2754_01438</name>
    <name evidence="6" type="ORF">UFOPK3139_00287</name>
    <name evidence="7" type="ORF">UFOPK3543_00815</name>
</gene>
<dbReference type="InterPro" id="IPR045851">
    <property type="entry name" value="AMP-bd_C_sf"/>
</dbReference>
<evidence type="ECO:0000256" key="2">
    <source>
        <dbReference type="ARBA" id="ARBA00022598"/>
    </source>
</evidence>
<protein>
    <submittedName>
        <fullName evidence="6">Unannotated protein</fullName>
    </submittedName>
</protein>
<feature type="domain" description="AMP-binding enzyme C-terminal" evidence="4">
    <location>
        <begin position="397"/>
        <end position="472"/>
    </location>
</feature>
<evidence type="ECO:0000313" key="6">
    <source>
        <dbReference type="EMBL" id="CAB4815068.1"/>
    </source>
</evidence>
<dbReference type="PROSITE" id="PS00455">
    <property type="entry name" value="AMP_BINDING"/>
    <property type="match status" value="1"/>
</dbReference>
<evidence type="ECO:0000259" key="4">
    <source>
        <dbReference type="Pfam" id="PF13193"/>
    </source>
</evidence>
<dbReference type="Pfam" id="PF00501">
    <property type="entry name" value="AMP-binding"/>
    <property type="match status" value="1"/>
</dbReference>
<feature type="domain" description="AMP-dependent synthetase/ligase" evidence="3">
    <location>
        <begin position="9"/>
        <end position="342"/>
    </location>
</feature>
<reference evidence="6" key="1">
    <citation type="submission" date="2020-05" db="EMBL/GenBank/DDBJ databases">
        <authorList>
            <person name="Chiriac C."/>
            <person name="Salcher M."/>
            <person name="Ghai R."/>
            <person name="Kavagutti S V."/>
        </authorList>
    </citation>
    <scope>NUCLEOTIDE SEQUENCE</scope>
</reference>
<comment type="similarity">
    <text evidence="1">Belongs to the ATP-dependent AMP-binding enzyme family.</text>
</comment>
<dbReference type="AlphaFoldDB" id="A0A6J6Z7B6"/>
<dbReference type="Gene3D" id="3.30.300.30">
    <property type="match status" value="1"/>
</dbReference>
<keyword evidence="2" id="KW-0436">Ligase</keyword>
<dbReference type="InterPro" id="IPR000873">
    <property type="entry name" value="AMP-dep_synth/lig_dom"/>
</dbReference>
<dbReference type="EMBL" id="CAFBMH010000020">
    <property type="protein sequence ID" value="CAB4900120.1"/>
    <property type="molecule type" value="Genomic_DNA"/>
</dbReference>
<dbReference type="PANTHER" id="PTHR43201">
    <property type="entry name" value="ACYL-COA SYNTHETASE"/>
    <property type="match status" value="1"/>
</dbReference>
<name>A0A6J6Z7B6_9ZZZZ</name>
<dbReference type="PANTHER" id="PTHR43201:SF5">
    <property type="entry name" value="MEDIUM-CHAIN ACYL-COA LIGASE ACSF2, MITOCHONDRIAL"/>
    <property type="match status" value="1"/>
</dbReference>
<dbReference type="Gene3D" id="3.40.50.12780">
    <property type="entry name" value="N-terminal domain of ligase-like"/>
    <property type="match status" value="1"/>
</dbReference>